<dbReference type="OrthoDB" id="3214648at2"/>
<dbReference type="RefSeq" id="WP_137065860.1">
    <property type="nucleotide sequence ID" value="NZ_CP040748.1"/>
</dbReference>
<dbReference type="AlphaFoldDB" id="A0A4U2YRJ4"/>
<name>A0A4U2YRJ4_9ACTN</name>
<proteinExistence type="predicted"/>
<keyword evidence="2" id="KW-1185">Reference proteome</keyword>
<evidence type="ECO:0000313" key="2">
    <source>
        <dbReference type="Proteomes" id="UP000307808"/>
    </source>
</evidence>
<dbReference type="Proteomes" id="UP000307808">
    <property type="component" value="Unassembled WGS sequence"/>
</dbReference>
<dbReference type="EMBL" id="SZPY01000002">
    <property type="protein sequence ID" value="TKI62591.1"/>
    <property type="molecule type" value="Genomic_DNA"/>
</dbReference>
<protein>
    <submittedName>
        <fullName evidence="1">Uncharacterized protein</fullName>
    </submittedName>
</protein>
<accession>A0A4U2YRJ4</accession>
<comment type="caution">
    <text evidence="1">The sequence shown here is derived from an EMBL/GenBank/DDBJ whole genome shotgun (WGS) entry which is preliminary data.</text>
</comment>
<gene>
    <name evidence="1" type="ORF">FC770_09490</name>
</gene>
<organism evidence="1 2">
    <name type="scientific">Nocardioides jishulii</name>
    <dbReference type="NCBI Taxonomy" id="2575440"/>
    <lineage>
        <taxon>Bacteria</taxon>
        <taxon>Bacillati</taxon>
        <taxon>Actinomycetota</taxon>
        <taxon>Actinomycetes</taxon>
        <taxon>Propionibacteriales</taxon>
        <taxon>Nocardioidaceae</taxon>
        <taxon>Nocardioides</taxon>
    </lineage>
</organism>
<reference evidence="1 2" key="1">
    <citation type="submission" date="2019-04" db="EMBL/GenBank/DDBJ databases">
        <authorList>
            <person name="Dong K."/>
        </authorList>
    </citation>
    <scope>NUCLEOTIDE SEQUENCE [LARGE SCALE GENOMIC DNA]</scope>
    <source>
        <strain evidence="2">dk3543</strain>
    </source>
</reference>
<sequence>MADNAWYWTFEDASGTPVEVSADFAGSTFVDQAEAEAWVGEVFADLAAEGVDSVTLFEGDRKVYGPMSLHA</sequence>
<evidence type="ECO:0000313" key="1">
    <source>
        <dbReference type="EMBL" id="TKI62591.1"/>
    </source>
</evidence>